<dbReference type="PANTHER" id="PTHR45864">
    <property type="entry name" value="SLINGSHOT PROTEIN PHOSPHATASE HOMOLOG"/>
    <property type="match status" value="1"/>
</dbReference>
<keyword evidence="4" id="KW-1185">Reference proteome</keyword>
<feature type="compositionally biased region" description="Polar residues" evidence="1">
    <location>
        <begin position="72"/>
        <end position="84"/>
    </location>
</feature>
<proteinExistence type="predicted"/>
<evidence type="ECO:0000256" key="1">
    <source>
        <dbReference type="SAM" id="MobiDB-lite"/>
    </source>
</evidence>
<organism evidence="3 4">
    <name type="scientific">Limosa lapponica baueri</name>
    <dbReference type="NCBI Taxonomy" id="1758121"/>
    <lineage>
        <taxon>Eukaryota</taxon>
        <taxon>Metazoa</taxon>
        <taxon>Chordata</taxon>
        <taxon>Craniata</taxon>
        <taxon>Vertebrata</taxon>
        <taxon>Euteleostomi</taxon>
        <taxon>Archelosauria</taxon>
        <taxon>Archosauria</taxon>
        <taxon>Dinosauria</taxon>
        <taxon>Saurischia</taxon>
        <taxon>Theropoda</taxon>
        <taxon>Coelurosauria</taxon>
        <taxon>Aves</taxon>
        <taxon>Neognathae</taxon>
        <taxon>Neoaves</taxon>
        <taxon>Charadriiformes</taxon>
        <taxon>Scolopacidae</taxon>
        <taxon>Limosa</taxon>
    </lineage>
</organism>
<name>A0A2I0TXB5_LIMLA</name>
<protein>
    <recommendedName>
        <fullName evidence="2">Slingshot N-terminal domain-containing protein</fullName>
    </recommendedName>
</protein>
<dbReference type="Proteomes" id="UP000233556">
    <property type="component" value="Unassembled WGS sequence"/>
</dbReference>
<dbReference type="GO" id="GO:0003779">
    <property type="term" value="F:actin binding"/>
    <property type="evidence" value="ECO:0007669"/>
    <property type="project" value="InterPro"/>
</dbReference>
<evidence type="ECO:0000259" key="2">
    <source>
        <dbReference type="Pfam" id="PF23040"/>
    </source>
</evidence>
<dbReference type="InterPro" id="IPR043587">
    <property type="entry name" value="Phosphatase_SSH-like"/>
</dbReference>
<feature type="domain" description="Slingshot N-terminal" evidence="2">
    <location>
        <begin position="20"/>
        <end position="61"/>
    </location>
</feature>
<evidence type="ECO:0000313" key="3">
    <source>
        <dbReference type="EMBL" id="PKU38446.1"/>
    </source>
</evidence>
<dbReference type="EMBL" id="KZ506742">
    <property type="protein sequence ID" value="PKU38446.1"/>
    <property type="molecule type" value="Genomic_DNA"/>
</dbReference>
<reference evidence="4" key="2">
    <citation type="submission" date="2017-12" db="EMBL/GenBank/DDBJ databases">
        <title>Genome sequence of the Bar-tailed Godwit (Limosa lapponica baueri).</title>
        <authorList>
            <person name="Lima N.C.B."/>
            <person name="Parody-Merino A.M."/>
            <person name="Battley P.F."/>
            <person name="Fidler A.E."/>
            <person name="Prosdocimi F."/>
        </authorList>
    </citation>
    <scope>NUCLEOTIDE SEQUENCE [LARGE SCALE GENOMIC DNA]</scope>
</reference>
<dbReference type="GO" id="GO:0016791">
    <property type="term" value="F:phosphatase activity"/>
    <property type="evidence" value="ECO:0007669"/>
    <property type="project" value="InterPro"/>
</dbReference>
<dbReference type="InterPro" id="IPR043588">
    <property type="entry name" value="SSH-N"/>
</dbReference>
<gene>
    <name evidence="3" type="ORF">llap_11247</name>
</gene>
<reference evidence="4" key="1">
    <citation type="submission" date="2017-11" db="EMBL/GenBank/DDBJ databases">
        <authorList>
            <person name="Lima N.C."/>
            <person name="Parody-Merino A.M."/>
            <person name="Battley P.F."/>
            <person name="Fidler A.E."/>
            <person name="Prosdocimi F."/>
        </authorList>
    </citation>
    <scope>NUCLEOTIDE SEQUENCE [LARGE SCALE GENOMIC DNA]</scope>
</reference>
<accession>A0A2I0TXB5</accession>
<dbReference type="GO" id="GO:0030837">
    <property type="term" value="P:negative regulation of actin filament polymerization"/>
    <property type="evidence" value="ECO:0007669"/>
    <property type="project" value="InterPro"/>
</dbReference>
<dbReference type="PANTHER" id="PTHR45864:SF5">
    <property type="entry name" value="PROTEIN PHOSPHATASE SLINGSHOT HOMOLOG 1"/>
    <property type="match status" value="1"/>
</dbReference>
<dbReference type="OrthoDB" id="5779068at2759"/>
<feature type="region of interest" description="Disordered" evidence="1">
    <location>
        <begin position="65"/>
        <end position="85"/>
    </location>
</feature>
<evidence type="ECO:0000313" key="4">
    <source>
        <dbReference type="Proteomes" id="UP000233556"/>
    </source>
</evidence>
<dbReference type="AlphaFoldDB" id="A0A2I0TXB5"/>
<dbReference type="Pfam" id="PF23040">
    <property type="entry name" value="PH_SSH1-like_1st"/>
    <property type="match status" value="1"/>
</dbReference>
<sequence length="353" mass="39292">MLAALTVFSRCVGHLQFSSQAVRLESVWTDRVRYMVVVYSSGRQDTEENILLGVDFSSKESKQRHNKLWKQQAESNLPQNTDGTTGSGDFLLESLDIDLENRLADLDTPSQSAYLDNRAGTEMSVGFNYCFHRLSDTLLENKIPGDREGFFHVEELERDALAERAASLVGQPLSAPPEGRLVEPAKALEPAEPLAELSSFTEKEVKKKLDFSPRKGRVVLGSGDPGEDGVREENPMEKWKRRLSMHKEESRLNRENLNNNNSKRSCPEDFEVRMELKCRSNSLAKLGCLNLSSEDLSSDMDVSTITDSKEAVSSESSVLCEPQSTLRSADVTSKLAAKPALGNLKNTLWMGKS</sequence>